<feature type="region of interest" description="Disordered" evidence="1">
    <location>
        <begin position="425"/>
        <end position="503"/>
    </location>
</feature>
<dbReference type="OrthoDB" id="552366at2759"/>
<comment type="caution">
    <text evidence="4">The sequence shown here is derived from an EMBL/GenBank/DDBJ whole genome shotgun (WGS) entry which is preliminary data.</text>
</comment>
<evidence type="ECO:0000313" key="4">
    <source>
        <dbReference type="EMBL" id="KXZ56846.1"/>
    </source>
</evidence>
<dbReference type="InterPro" id="IPR057600">
    <property type="entry name" value="TORTIFOLIA1/SINE1-2_N"/>
</dbReference>
<dbReference type="AlphaFoldDB" id="A0A150H3Z5"/>
<dbReference type="PANTHER" id="PTHR31355:SF7">
    <property type="entry name" value="MICROTUBULE-ASSOCIATED PROTEIN TORTIFOLIA1"/>
    <property type="match status" value="1"/>
</dbReference>
<evidence type="ECO:0000259" key="3">
    <source>
        <dbReference type="Pfam" id="PF24714"/>
    </source>
</evidence>
<feature type="domain" description="TORTIFOLIA1/TORL1-2 C-terminal" evidence="2">
    <location>
        <begin position="663"/>
        <end position="734"/>
    </location>
</feature>
<feature type="region of interest" description="Disordered" evidence="1">
    <location>
        <begin position="334"/>
        <end position="387"/>
    </location>
</feature>
<dbReference type="SUPFAM" id="SSF48371">
    <property type="entry name" value="ARM repeat"/>
    <property type="match status" value="1"/>
</dbReference>
<dbReference type="GO" id="GO:0005874">
    <property type="term" value="C:microtubule"/>
    <property type="evidence" value="ECO:0007669"/>
    <property type="project" value="InterPro"/>
</dbReference>
<feature type="compositionally biased region" description="Basic and acidic residues" evidence="1">
    <location>
        <begin position="431"/>
        <end position="446"/>
    </location>
</feature>
<evidence type="ECO:0008006" key="6">
    <source>
        <dbReference type="Google" id="ProtNLM"/>
    </source>
</evidence>
<dbReference type="Gene3D" id="1.25.10.10">
    <property type="entry name" value="Leucine-rich Repeat Variant"/>
    <property type="match status" value="1"/>
</dbReference>
<feature type="region of interest" description="Disordered" evidence="1">
    <location>
        <begin position="617"/>
        <end position="657"/>
    </location>
</feature>
<dbReference type="InterPro" id="IPR016024">
    <property type="entry name" value="ARM-type_fold"/>
</dbReference>
<proteinExistence type="predicted"/>
<feature type="compositionally biased region" description="Basic and acidic residues" evidence="1">
    <location>
        <begin position="583"/>
        <end position="593"/>
    </location>
</feature>
<evidence type="ECO:0000259" key="2">
    <source>
        <dbReference type="Pfam" id="PF24713"/>
    </source>
</evidence>
<dbReference type="Pfam" id="PF24714">
    <property type="entry name" value="TOR1L1_N"/>
    <property type="match status" value="1"/>
</dbReference>
<reference evidence="5" key="1">
    <citation type="journal article" date="2016" name="Nat. Commun.">
        <title>The Gonium pectorale genome demonstrates co-option of cell cycle regulation during the evolution of multicellularity.</title>
        <authorList>
            <person name="Hanschen E.R."/>
            <person name="Marriage T.N."/>
            <person name="Ferris P.J."/>
            <person name="Hamaji T."/>
            <person name="Toyoda A."/>
            <person name="Fujiyama A."/>
            <person name="Neme R."/>
            <person name="Noguchi H."/>
            <person name="Minakuchi Y."/>
            <person name="Suzuki M."/>
            <person name="Kawai-Toyooka H."/>
            <person name="Smith D.R."/>
            <person name="Sparks H."/>
            <person name="Anderson J."/>
            <person name="Bakaric R."/>
            <person name="Luria V."/>
            <person name="Karger A."/>
            <person name="Kirschner M.W."/>
            <person name="Durand P.M."/>
            <person name="Michod R.E."/>
            <person name="Nozaki H."/>
            <person name="Olson B.J."/>
        </authorList>
    </citation>
    <scope>NUCLEOTIDE SEQUENCE [LARGE SCALE GENOMIC DNA]</scope>
    <source>
        <strain evidence="5">NIES-2863</strain>
    </source>
</reference>
<name>A0A150H3Z5_GONPE</name>
<dbReference type="EMBL" id="LSYV01000002">
    <property type="protein sequence ID" value="KXZ56846.1"/>
    <property type="molecule type" value="Genomic_DNA"/>
</dbReference>
<dbReference type="InterPro" id="IPR033337">
    <property type="entry name" value="TORTIFOLIA1/SINE1-2"/>
</dbReference>
<dbReference type="PANTHER" id="PTHR31355">
    <property type="entry name" value="MICROTUBULE-ASSOCIATED PROTEIN TORTIFOLIA1"/>
    <property type="match status" value="1"/>
</dbReference>
<keyword evidence="5" id="KW-1185">Reference proteome</keyword>
<evidence type="ECO:0000256" key="1">
    <source>
        <dbReference type="SAM" id="MobiDB-lite"/>
    </source>
</evidence>
<dbReference type="Pfam" id="PF24713">
    <property type="entry name" value="TOR1L1_C"/>
    <property type="match status" value="1"/>
</dbReference>
<dbReference type="GO" id="GO:0008017">
    <property type="term" value="F:microtubule binding"/>
    <property type="evidence" value="ECO:0007669"/>
    <property type="project" value="InterPro"/>
</dbReference>
<feature type="compositionally biased region" description="Polar residues" evidence="1">
    <location>
        <begin position="559"/>
        <end position="581"/>
    </location>
</feature>
<sequence>MIQNMDQTSLPIVISCLCTTSAEHKVFARKECARALGIVASESCPLRHQALQPPHLAKVLGQLRKSLQDTDSGVREASAEALALVARGLAELGPGFGNGSATNPVLKMLFDCIAEQKKELNAAACAALGMAAPAIGTLDTALARELLRKLNAPSFQAPAPLLAALARTDPSNGEPTGLLKAGMRSGGAHSGPGAFLPLMSSLVGQQPQGPPGSATSGSGAVGALYRTEWPVRLAAADMLRATAMLLGPLMEPDGCWQEADQRCLTGRALRGLESCRFDKSIEDHETVPCAAQVRDVRDVARAALAVLEELHSYGGEGGSLTGWPAHIAERLQARGLPGPAPSPEPAAPGRKSPLRRASPESGPAIAARRRASPSPERRSSPLALARDSSMAERFRAAHRSGDIAVHDPLGRVEFTEEVVAVEAVATPGPDARSKEAGRDGISREGEASEAPQAGAQAPPVLSQANGVAAGGDDDLPLTWDGSDGPPTFARQLSEASRAAVSTQDVVDGLPSATGLAAPPGPTVTVPTEEWLAAQQRLQSLEAQQRELLEAFSSLSEHSKQAISGLQQLQAEPSSQQHSSRQLPRHEQPDREDAGPVTTQQGLDRAALMRTIRPGTPLSLALGGSGDAAELSSPRVSVQLPPTTPSYTGSQDSGGASLSGGHFDVRQAYCEALAAGRAGDMHLLRLMQRTGPVWNELGYDVSCQLLVAYTAILQHSRGDGPLLLRILPWLWRLADDENNRFISPHEMRGPLLAALRAALPSVADATRVLPSTAK</sequence>
<dbReference type="Proteomes" id="UP000075714">
    <property type="component" value="Unassembled WGS sequence"/>
</dbReference>
<gene>
    <name evidence="4" type="ORF">GPECTOR_1g763</name>
</gene>
<feature type="domain" description="TORTIFOLIA1/SINE1-2 N-terminal" evidence="3">
    <location>
        <begin position="1"/>
        <end position="165"/>
    </location>
</feature>
<evidence type="ECO:0000313" key="5">
    <source>
        <dbReference type="Proteomes" id="UP000075714"/>
    </source>
</evidence>
<feature type="region of interest" description="Disordered" evidence="1">
    <location>
        <begin position="559"/>
        <end position="603"/>
    </location>
</feature>
<organism evidence="4 5">
    <name type="scientific">Gonium pectorale</name>
    <name type="common">Green alga</name>
    <dbReference type="NCBI Taxonomy" id="33097"/>
    <lineage>
        <taxon>Eukaryota</taxon>
        <taxon>Viridiplantae</taxon>
        <taxon>Chlorophyta</taxon>
        <taxon>core chlorophytes</taxon>
        <taxon>Chlorophyceae</taxon>
        <taxon>CS clade</taxon>
        <taxon>Chlamydomonadales</taxon>
        <taxon>Volvocaceae</taxon>
        <taxon>Gonium</taxon>
    </lineage>
</organism>
<feature type="compositionally biased region" description="Polar residues" evidence="1">
    <location>
        <begin position="644"/>
        <end position="655"/>
    </location>
</feature>
<dbReference type="InterPro" id="IPR057599">
    <property type="entry name" value="TORTIFOLIA1/TORL1-2_C"/>
</dbReference>
<accession>A0A150H3Z5</accession>
<dbReference type="InterPro" id="IPR011989">
    <property type="entry name" value="ARM-like"/>
</dbReference>
<protein>
    <recommendedName>
        <fullName evidence="6">TOG domain-containing protein</fullName>
    </recommendedName>
</protein>